<sequence length="140" mass="16145">MGGMSIWHWIIILVPLLLACLPLIIKKPGGTNRYGPDPRPRDFGDAIGTCWNNYANFQGRASRSEYWWFYLFVFIFSCIPLIGLASLILIIPQLAVGVRRLHDINRSGWWLLLWFTGFGMITLIIMMAQPPHHSRQEDVF</sequence>
<dbReference type="AlphaFoldDB" id="A0A1G4THW0"/>
<proteinExistence type="predicted"/>
<keyword evidence="1" id="KW-0812">Transmembrane</keyword>
<dbReference type="PANTHER" id="PTHR34980">
    <property type="entry name" value="INNER MEMBRANE PROTEIN-RELATED-RELATED"/>
    <property type="match status" value="1"/>
</dbReference>
<gene>
    <name evidence="2" type="ORF">SAMN02927928_3590</name>
</gene>
<dbReference type="Pfam" id="PF05656">
    <property type="entry name" value="DUF805"/>
    <property type="match status" value="2"/>
</dbReference>
<name>A0A1G4THW0_9CAUL</name>
<evidence type="ECO:0000313" key="2">
    <source>
        <dbReference type="EMBL" id="SCW80862.1"/>
    </source>
</evidence>
<evidence type="ECO:0000256" key="1">
    <source>
        <dbReference type="SAM" id="Phobius"/>
    </source>
</evidence>
<feature type="transmembrane region" description="Helical" evidence="1">
    <location>
        <begin position="107"/>
        <end position="128"/>
    </location>
</feature>
<accession>A0A1G4THW0</accession>
<evidence type="ECO:0000313" key="3">
    <source>
        <dbReference type="Proteomes" id="UP000199150"/>
    </source>
</evidence>
<protein>
    <submittedName>
        <fullName evidence="2">Uncharacterized membrane protein YhaH, DUF805 family</fullName>
    </submittedName>
</protein>
<dbReference type="EMBL" id="FMTS01000008">
    <property type="protein sequence ID" value="SCW80862.1"/>
    <property type="molecule type" value="Genomic_DNA"/>
</dbReference>
<reference evidence="3" key="1">
    <citation type="submission" date="2016-10" db="EMBL/GenBank/DDBJ databases">
        <authorList>
            <person name="Varghese N."/>
            <person name="Submissions S."/>
        </authorList>
    </citation>
    <scope>NUCLEOTIDE SEQUENCE [LARGE SCALE GENOMIC DNA]</scope>
    <source>
        <strain evidence="3">CGMCC 1.3431</strain>
    </source>
</reference>
<keyword evidence="1" id="KW-0472">Membrane</keyword>
<organism evidence="2 3">
    <name type="scientific">Asticcacaulis taihuensis</name>
    <dbReference type="NCBI Taxonomy" id="260084"/>
    <lineage>
        <taxon>Bacteria</taxon>
        <taxon>Pseudomonadati</taxon>
        <taxon>Pseudomonadota</taxon>
        <taxon>Alphaproteobacteria</taxon>
        <taxon>Caulobacterales</taxon>
        <taxon>Caulobacteraceae</taxon>
        <taxon>Asticcacaulis</taxon>
    </lineage>
</organism>
<dbReference type="GO" id="GO:0005886">
    <property type="term" value="C:plasma membrane"/>
    <property type="evidence" value="ECO:0007669"/>
    <property type="project" value="TreeGrafter"/>
</dbReference>
<dbReference type="STRING" id="260084.SAMN02927928_3590"/>
<keyword evidence="3" id="KW-1185">Reference proteome</keyword>
<feature type="transmembrane region" description="Helical" evidence="1">
    <location>
        <begin position="67"/>
        <end position="95"/>
    </location>
</feature>
<dbReference type="RefSeq" id="WP_245679072.1">
    <property type="nucleotide sequence ID" value="NZ_CBCRYE010000002.1"/>
</dbReference>
<dbReference type="PANTHER" id="PTHR34980:SF2">
    <property type="entry name" value="INNER MEMBRANE PROTEIN YHAH-RELATED"/>
    <property type="match status" value="1"/>
</dbReference>
<dbReference type="InterPro" id="IPR008523">
    <property type="entry name" value="DUF805"/>
</dbReference>
<keyword evidence="1" id="KW-1133">Transmembrane helix</keyword>
<dbReference type="Proteomes" id="UP000199150">
    <property type="component" value="Unassembled WGS sequence"/>
</dbReference>
<feature type="transmembrane region" description="Helical" evidence="1">
    <location>
        <begin position="6"/>
        <end position="25"/>
    </location>
</feature>